<accession>A0A7J3UXU2</accession>
<evidence type="ECO:0000259" key="6">
    <source>
        <dbReference type="Pfam" id="PF00496"/>
    </source>
</evidence>
<dbReference type="SUPFAM" id="SSF53850">
    <property type="entry name" value="Periplasmic binding protein-like II"/>
    <property type="match status" value="2"/>
</dbReference>
<feature type="transmembrane region" description="Helical" evidence="5">
    <location>
        <begin position="776"/>
        <end position="796"/>
    </location>
</feature>
<sequence>MKSKIFAAAMLFILLGSMLAIAPVPTVEATPDGIFKITMVAPGSANLLRRQWALIIANSFKSVGIDARVVFLGWGSVYDRILTPEPSNIGKTYDEGGFDALFIGWTPGSPVAPFSGSFQIYYGQNTPPNSNYFLWQNNESDALIEKFMTEGYTAEGIKAFKDWQYVQYIDVPASQIFFSTAIFTASKDIDFNGYEWIFDNLGPVPQYLTGLDEVVLATTGELLDLTPPLSNSWYDTEVFNPIFDSLFTLTSNYEYIPGICTSFEVSDDGSTFTYHLRDDVYFHDGIKMTADDVVFSFLAYLNPQSGSQQSGYEAGYIGDDITFVYSDGNTSRLVLDLSGDEPVAYYPAPANVSGTRPARIEALDANTVRIQIAEFGGLGKPVATFHPEGDGVAILPKHVLGNVPFKDWKTHPFNSGVGTYESNGKTFSGPIGTGPYVFKSYDPVSAIVTLEKNNNYWDKARLESEGYFTVQKFYVRYIVEKDSAIAALKNGQVHILDQNYQLGNDYKAGNLNFANNYELRGSGIQQLGYNMRHPVFGTGVDTPLGKSNPARAAEAARYVRQAMDYLIPRELIIDNLLGGFGEPAAVHVNPVSPYYNSSIVAREYSPTKAKELLAMAGYEVGVTPSGPTVLSSYLLGEPITFEGTFDIDPVIALEQEGIVALLLMSTDNSTWTPVAQTVVNTGGYYKMSYTPTQTGTYYFKVQLTGVGAKTAAASAASGPSYPYGSISTVIDPQTTPAKSVTVISIDNAISSYANQVNALNTKVNDLTAQLANAMNMAYAGIGLAIIALIVAIALGMRKK</sequence>
<gene>
    <name evidence="7" type="ORF">ENL91_00775</name>
</gene>
<evidence type="ECO:0000313" key="7">
    <source>
        <dbReference type="EMBL" id="HHI48686.1"/>
    </source>
</evidence>
<feature type="domain" description="Solute-binding protein family 5" evidence="6">
    <location>
        <begin position="254"/>
        <end position="621"/>
    </location>
</feature>
<protein>
    <recommendedName>
        <fullName evidence="6">Solute-binding protein family 5 domain-containing protein</fullName>
    </recommendedName>
</protein>
<evidence type="ECO:0000256" key="1">
    <source>
        <dbReference type="ARBA" id="ARBA00005695"/>
    </source>
</evidence>
<name>A0A7J3UXU2_9CREN</name>
<evidence type="ECO:0000256" key="5">
    <source>
        <dbReference type="SAM" id="Phobius"/>
    </source>
</evidence>
<proteinExistence type="inferred from homology"/>
<dbReference type="Gene3D" id="3.10.105.10">
    <property type="entry name" value="Dipeptide-binding Protein, Domain 3"/>
    <property type="match status" value="2"/>
</dbReference>
<keyword evidence="3" id="KW-0732">Signal</keyword>
<evidence type="ECO:0000256" key="4">
    <source>
        <dbReference type="SAM" id="Coils"/>
    </source>
</evidence>
<comment type="similarity">
    <text evidence="1">Belongs to the bacterial solute-binding protein 5 family.</text>
</comment>
<keyword evidence="2" id="KW-0813">Transport</keyword>
<feature type="coiled-coil region" evidence="4">
    <location>
        <begin position="749"/>
        <end position="776"/>
    </location>
</feature>
<dbReference type="PANTHER" id="PTHR30290">
    <property type="entry name" value="PERIPLASMIC BINDING COMPONENT OF ABC TRANSPORTER"/>
    <property type="match status" value="1"/>
</dbReference>
<dbReference type="GO" id="GO:0015833">
    <property type="term" value="P:peptide transport"/>
    <property type="evidence" value="ECO:0007669"/>
    <property type="project" value="TreeGrafter"/>
</dbReference>
<keyword evidence="5" id="KW-0472">Membrane</keyword>
<comment type="caution">
    <text evidence="7">The sequence shown here is derived from an EMBL/GenBank/DDBJ whole genome shotgun (WGS) entry which is preliminary data.</text>
</comment>
<dbReference type="Pfam" id="PF00496">
    <property type="entry name" value="SBP_bac_5"/>
    <property type="match status" value="1"/>
</dbReference>
<evidence type="ECO:0000256" key="2">
    <source>
        <dbReference type="ARBA" id="ARBA00022448"/>
    </source>
</evidence>
<keyword evidence="5" id="KW-0812">Transmembrane</keyword>
<dbReference type="AlphaFoldDB" id="A0A7J3UXU2"/>
<dbReference type="InterPro" id="IPR039424">
    <property type="entry name" value="SBP_5"/>
</dbReference>
<keyword evidence="5" id="KW-1133">Transmembrane helix</keyword>
<dbReference type="PANTHER" id="PTHR30290:SF9">
    <property type="entry name" value="OLIGOPEPTIDE-BINDING PROTEIN APPA"/>
    <property type="match status" value="1"/>
</dbReference>
<evidence type="ECO:0000256" key="3">
    <source>
        <dbReference type="ARBA" id="ARBA00022729"/>
    </source>
</evidence>
<keyword evidence="4" id="KW-0175">Coiled coil</keyword>
<dbReference type="EMBL" id="DRVT01000009">
    <property type="protein sequence ID" value="HHI48686.1"/>
    <property type="molecule type" value="Genomic_DNA"/>
</dbReference>
<dbReference type="GO" id="GO:1904680">
    <property type="term" value="F:peptide transmembrane transporter activity"/>
    <property type="evidence" value="ECO:0007669"/>
    <property type="project" value="TreeGrafter"/>
</dbReference>
<reference evidence="7" key="1">
    <citation type="journal article" date="2020" name="mSystems">
        <title>Genome- and Community-Level Interaction Insights into Carbon Utilization and Element Cycling Functions of Hydrothermarchaeota in Hydrothermal Sediment.</title>
        <authorList>
            <person name="Zhou Z."/>
            <person name="Liu Y."/>
            <person name="Xu W."/>
            <person name="Pan J."/>
            <person name="Luo Z.H."/>
            <person name="Li M."/>
        </authorList>
    </citation>
    <scope>NUCLEOTIDE SEQUENCE [LARGE SCALE GENOMIC DNA]</scope>
    <source>
        <strain evidence="7">SpSt-1038</strain>
    </source>
</reference>
<dbReference type="InterPro" id="IPR000914">
    <property type="entry name" value="SBP_5_dom"/>
</dbReference>
<dbReference type="Gene3D" id="3.40.190.10">
    <property type="entry name" value="Periplasmic binding protein-like II"/>
    <property type="match status" value="1"/>
</dbReference>
<organism evidence="7">
    <name type="scientific">Candidatus Methanosuratincola petrocarbonis</name>
    <name type="common">ex Vanwonterghem et al. 2016</name>
    <dbReference type="NCBI Taxonomy" id="1867261"/>
    <lineage>
        <taxon>Archaea</taxon>
        <taxon>Thermoproteota</taxon>
        <taxon>Methanosuratincolia</taxon>
        <taxon>Candidatus Methanomethylicales</taxon>
        <taxon>Candidatus Methanomethylicaceae</taxon>
        <taxon>Candidatus Methanosuratincola (ex Vanwonterghem et al. 2016)</taxon>
    </lineage>
</organism>